<keyword evidence="1" id="KW-0472">Membrane</keyword>
<reference evidence="2 3" key="1">
    <citation type="submission" date="2019-07" db="EMBL/GenBank/DDBJ databases">
        <title>Genomic Encyclopedia of Archaeal and Bacterial Type Strains, Phase II (KMG-II): from individual species to whole genera.</title>
        <authorList>
            <person name="Goeker M."/>
        </authorList>
    </citation>
    <scope>NUCLEOTIDE SEQUENCE [LARGE SCALE GENOMIC DNA]</scope>
    <source>
        <strain evidence="2 3">DSM 46842</strain>
    </source>
</reference>
<evidence type="ECO:0000256" key="1">
    <source>
        <dbReference type="SAM" id="Phobius"/>
    </source>
</evidence>
<feature type="transmembrane region" description="Helical" evidence="1">
    <location>
        <begin position="511"/>
        <end position="531"/>
    </location>
</feature>
<dbReference type="EMBL" id="VNHW01000002">
    <property type="protein sequence ID" value="TYP89834.1"/>
    <property type="molecule type" value="Genomic_DNA"/>
</dbReference>
<feature type="transmembrane region" description="Helical" evidence="1">
    <location>
        <begin position="486"/>
        <end position="505"/>
    </location>
</feature>
<keyword evidence="3" id="KW-1185">Reference proteome</keyword>
<feature type="transmembrane region" description="Helical" evidence="1">
    <location>
        <begin position="312"/>
        <end position="342"/>
    </location>
</feature>
<organism evidence="2 3">
    <name type="scientific">Blastococcus xanthinilyticus</name>
    <dbReference type="NCBI Taxonomy" id="1564164"/>
    <lineage>
        <taxon>Bacteria</taxon>
        <taxon>Bacillati</taxon>
        <taxon>Actinomycetota</taxon>
        <taxon>Actinomycetes</taxon>
        <taxon>Geodermatophilales</taxon>
        <taxon>Geodermatophilaceae</taxon>
        <taxon>Blastococcus</taxon>
    </lineage>
</organism>
<feature type="transmembrane region" description="Helical" evidence="1">
    <location>
        <begin position="256"/>
        <end position="277"/>
    </location>
</feature>
<name>A0A5S5D375_9ACTN</name>
<accession>A0A5S5D375</accession>
<feature type="transmembrane region" description="Helical" evidence="1">
    <location>
        <begin position="103"/>
        <end position="124"/>
    </location>
</feature>
<feature type="transmembrane region" description="Helical" evidence="1">
    <location>
        <begin position="221"/>
        <end position="244"/>
    </location>
</feature>
<sequence>MLERVAPPSPRPVWRSTRAAWAVPLGLAALGWALLAVGGVDVAQALRLVLVVVVQVGTGAVLWRLARGPAGLAVSELVGLGTAVGTLLAMLGAQLLLPTPLAPVGWLAPTVLVAAALLVPAVRARLRSGTVVRPGLDELGSVGAGLAIALLYVWSFWRAHPLSFDGWRSYYVDIPYHEALATSLATWGPGDSIFAAGTPVRYHWFVHAWSGTTTDAAGADAFVVLTRVFPLVAFLGILCLVWTWSRRLSAHRAVPALAILLLAVGLNVASVSSITFLQHSLLSPSLGFGALAMLGAAIVLTDLLRGTLRWPYAFLALFAVGCVGGKTSFAAVLGGGIGLLALAGLRDRETRGRALTALAVVGGAVAAAFVVLIMGSGGDLLLEPGSTARAFGLVGGEGRLALLVGSVAVALVFAAKWAGLLALAGGRPVPEFWFALGAVAGGLFLASVMGHPGLSQTYFPISAGVVASVVAAAGLGVALERLPAAILWAAAGVGAAAGLLGLMVVPQRFVWALPYAVWALPVLLAAAVFLVRRRRGPSVAVAAATLGVGLTVAALTAGVSEVVDAARTAPTAAAAPDAPMAWTPEHAEALGWLRENSSADDVVATNRQCSGPGEAAESCGRYRWFLDAALADRRMYVQGADYLAGVPHPDWVQDRIDLSRRFVDAPAARDADALWDAGVRWVVADLASTQNRDWTGFAERAFATDTTVVLRLAPR</sequence>
<keyword evidence="1" id="KW-0812">Transmembrane</keyword>
<feature type="transmembrane region" description="Helical" evidence="1">
    <location>
        <begin position="457"/>
        <end position="479"/>
    </location>
</feature>
<feature type="transmembrane region" description="Helical" evidence="1">
    <location>
        <begin position="354"/>
        <end position="374"/>
    </location>
</feature>
<keyword evidence="1" id="KW-1133">Transmembrane helix</keyword>
<dbReference type="AlphaFoldDB" id="A0A5S5D375"/>
<feature type="transmembrane region" description="Helical" evidence="1">
    <location>
        <begin position="136"/>
        <end position="157"/>
    </location>
</feature>
<evidence type="ECO:0000313" key="3">
    <source>
        <dbReference type="Proteomes" id="UP000322499"/>
    </source>
</evidence>
<evidence type="ECO:0000313" key="2">
    <source>
        <dbReference type="EMBL" id="TYP89834.1"/>
    </source>
</evidence>
<dbReference type="Proteomes" id="UP000322499">
    <property type="component" value="Unassembled WGS sequence"/>
</dbReference>
<feature type="transmembrane region" description="Helical" evidence="1">
    <location>
        <begin position="400"/>
        <end position="425"/>
    </location>
</feature>
<feature type="transmembrane region" description="Helical" evidence="1">
    <location>
        <begin position="77"/>
        <end position="97"/>
    </location>
</feature>
<protein>
    <recommendedName>
        <fullName evidence="4">4-amino-4-deoxy-L-arabinose transferase-like glycosyltransferase</fullName>
    </recommendedName>
</protein>
<evidence type="ECO:0008006" key="4">
    <source>
        <dbReference type="Google" id="ProtNLM"/>
    </source>
</evidence>
<comment type="caution">
    <text evidence="2">The sequence shown here is derived from an EMBL/GenBank/DDBJ whole genome shotgun (WGS) entry which is preliminary data.</text>
</comment>
<gene>
    <name evidence="2" type="ORF">BD833_102311</name>
</gene>
<feature type="transmembrane region" description="Helical" evidence="1">
    <location>
        <begin position="538"/>
        <end position="559"/>
    </location>
</feature>
<proteinExistence type="predicted"/>
<feature type="transmembrane region" description="Helical" evidence="1">
    <location>
        <begin position="46"/>
        <end position="65"/>
    </location>
</feature>
<feature type="transmembrane region" description="Helical" evidence="1">
    <location>
        <begin position="21"/>
        <end position="40"/>
    </location>
</feature>
<feature type="transmembrane region" description="Helical" evidence="1">
    <location>
        <begin position="432"/>
        <end position="451"/>
    </location>
</feature>